<accession>A0A2V0NL28</accession>
<keyword evidence="2" id="KW-0812">Transmembrane</keyword>
<feature type="compositionally biased region" description="Gly residues" evidence="1">
    <location>
        <begin position="59"/>
        <end position="76"/>
    </location>
</feature>
<keyword evidence="4" id="KW-1185">Reference proteome</keyword>
<feature type="transmembrane region" description="Helical" evidence="2">
    <location>
        <begin position="15"/>
        <end position="34"/>
    </location>
</feature>
<dbReference type="InParanoid" id="A0A2V0NL28"/>
<proteinExistence type="predicted"/>
<evidence type="ECO:0000256" key="2">
    <source>
        <dbReference type="SAM" id="Phobius"/>
    </source>
</evidence>
<reference evidence="3 4" key="1">
    <citation type="journal article" date="2018" name="Sci. Rep.">
        <title>Raphidocelis subcapitata (=Pseudokirchneriella subcapitata) provides an insight into genome evolution and environmental adaptations in the Sphaeropleales.</title>
        <authorList>
            <person name="Suzuki S."/>
            <person name="Yamaguchi H."/>
            <person name="Nakajima N."/>
            <person name="Kawachi M."/>
        </authorList>
    </citation>
    <scope>NUCLEOTIDE SEQUENCE [LARGE SCALE GENOMIC DNA]</scope>
    <source>
        <strain evidence="3 4">NIES-35</strain>
    </source>
</reference>
<feature type="region of interest" description="Disordered" evidence="1">
    <location>
        <begin position="46"/>
        <end position="95"/>
    </location>
</feature>
<dbReference type="Pfam" id="PF10961">
    <property type="entry name" value="SelK_SelG"/>
    <property type="match status" value="1"/>
</dbReference>
<keyword evidence="2" id="KW-0472">Membrane</keyword>
<dbReference type="InterPro" id="IPR024491">
    <property type="entry name" value="Se_SelK/SelG"/>
</dbReference>
<protein>
    <submittedName>
        <fullName evidence="3">Uncharacterized protein</fullName>
    </submittedName>
</protein>
<keyword evidence="2" id="KW-1133">Transmembrane helix</keyword>
<evidence type="ECO:0000313" key="4">
    <source>
        <dbReference type="Proteomes" id="UP000247498"/>
    </source>
</evidence>
<dbReference type="AlphaFoldDB" id="A0A2V0NL28"/>
<dbReference type="Proteomes" id="UP000247498">
    <property type="component" value="Unassembled WGS sequence"/>
</dbReference>
<organism evidence="3 4">
    <name type="scientific">Raphidocelis subcapitata</name>
    <dbReference type="NCBI Taxonomy" id="307507"/>
    <lineage>
        <taxon>Eukaryota</taxon>
        <taxon>Viridiplantae</taxon>
        <taxon>Chlorophyta</taxon>
        <taxon>core chlorophytes</taxon>
        <taxon>Chlorophyceae</taxon>
        <taxon>CS clade</taxon>
        <taxon>Sphaeropleales</taxon>
        <taxon>Selenastraceae</taxon>
        <taxon>Raphidocelis</taxon>
    </lineage>
</organism>
<gene>
    <name evidence="3" type="ORF">Rsub_00790</name>
</gene>
<sequence length="95" mass="9575">MPYIRNGKVVDSPAWWVRLIALIAGLFRAALLLLRTLLDPAAGDSYVQAGQSRRPPDRGPGGGGPSGRGGGGGGSRVVGFGEMKNMGSPPCGGGG</sequence>
<name>A0A2V0NL28_9CHLO</name>
<evidence type="ECO:0000256" key="1">
    <source>
        <dbReference type="SAM" id="MobiDB-lite"/>
    </source>
</evidence>
<evidence type="ECO:0000313" key="3">
    <source>
        <dbReference type="EMBL" id="GBF88078.1"/>
    </source>
</evidence>
<comment type="caution">
    <text evidence="3">The sequence shown here is derived from an EMBL/GenBank/DDBJ whole genome shotgun (WGS) entry which is preliminary data.</text>
</comment>
<dbReference type="EMBL" id="BDRX01000003">
    <property type="protein sequence ID" value="GBF88078.1"/>
    <property type="molecule type" value="Genomic_DNA"/>
</dbReference>